<keyword evidence="1" id="KW-0732">Signal</keyword>
<evidence type="ECO:0000313" key="2">
    <source>
        <dbReference type="EMBL" id="KXT11821.1"/>
    </source>
</evidence>
<proteinExistence type="predicted"/>
<evidence type="ECO:0008006" key="4">
    <source>
        <dbReference type="Google" id="ProtNLM"/>
    </source>
</evidence>
<feature type="chain" id="PRO_5007297287" description="Chitin-binding type-4 domain-containing protein" evidence="1">
    <location>
        <begin position="21"/>
        <end position="194"/>
    </location>
</feature>
<evidence type="ECO:0000256" key="1">
    <source>
        <dbReference type="SAM" id="SignalP"/>
    </source>
</evidence>
<feature type="signal peptide" evidence="1">
    <location>
        <begin position="1"/>
        <end position="20"/>
    </location>
</feature>
<sequence length="194" mass="21183">MHPVAALTALLSLSALGVSALPAAQAPSYAPVQCDPAREDCSGENKPIEDDKWTISKVYIGCGNDPAKGGAFCSYEFDVEGKETADLPGFSAHCYQRITPRDGTIRQCQMTGGWSFTKPNRSVKSIDAAVQLFPRNARQSKLTVQLTWDQNDSASAAVTNIWRASQTGNYQFFTQNMPESLDMIPTYYQAPAVY</sequence>
<comment type="caution">
    <text evidence="2">The sequence shown here is derived from an EMBL/GenBank/DDBJ whole genome shotgun (WGS) entry which is preliminary data.</text>
</comment>
<dbReference type="Proteomes" id="UP000073492">
    <property type="component" value="Unassembled WGS sequence"/>
</dbReference>
<dbReference type="OrthoDB" id="3641562at2759"/>
<evidence type="ECO:0000313" key="3">
    <source>
        <dbReference type="Proteomes" id="UP000073492"/>
    </source>
</evidence>
<dbReference type="AlphaFoldDB" id="A0A139IAQ5"/>
<gene>
    <name evidence="2" type="ORF">AC579_6074</name>
</gene>
<reference evidence="2 3" key="1">
    <citation type="submission" date="2015-07" db="EMBL/GenBank/DDBJ databases">
        <title>Comparative genomics of the Sigatoka disease complex on banana suggests a link between parallel evolutionary changes in Pseudocercospora fijiensis and Pseudocercospora eumusae and increased virulence on the banana host.</title>
        <authorList>
            <person name="Chang T.-C."/>
            <person name="Salvucci A."/>
            <person name="Crous P.W."/>
            <person name="Stergiopoulos I."/>
        </authorList>
    </citation>
    <scope>NUCLEOTIDE SEQUENCE [LARGE SCALE GENOMIC DNA]</scope>
    <source>
        <strain evidence="2 3">CBS 116634</strain>
    </source>
</reference>
<protein>
    <recommendedName>
        <fullName evidence="4">Chitin-binding type-4 domain-containing protein</fullName>
    </recommendedName>
</protein>
<accession>A0A139IAQ5</accession>
<name>A0A139IAQ5_9PEZI</name>
<keyword evidence="3" id="KW-1185">Reference proteome</keyword>
<dbReference type="EMBL" id="LFZO01000179">
    <property type="protein sequence ID" value="KXT11821.1"/>
    <property type="molecule type" value="Genomic_DNA"/>
</dbReference>
<organism evidence="2 3">
    <name type="scientific">Pseudocercospora musae</name>
    <dbReference type="NCBI Taxonomy" id="113226"/>
    <lineage>
        <taxon>Eukaryota</taxon>
        <taxon>Fungi</taxon>
        <taxon>Dikarya</taxon>
        <taxon>Ascomycota</taxon>
        <taxon>Pezizomycotina</taxon>
        <taxon>Dothideomycetes</taxon>
        <taxon>Dothideomycetidae</taxon>
        <taxon>Mycosphaerellales</taxon>
        <taxon>Mycosphaerellaceae</taxon>
        <taxon>Pseudocercospora</taxon>
    </lineage>
</organism>